<feature type="compositionally biased region" description="Basic and acidic residues" evidence="8">
    <location>
        <begin position="812"/>
        <end position="833"/>
    </location>
</feature>
<evidence type="ECO:0000256" key="6">
    <source>
        <dbReference type="ARBA" id="ARBA00061588"/>
    </source>
</evidence>
<feature type="compositionally biased region" description="Polar residues" evidence="8">
    <location>
        <begin position="939"/>
        <end position="954"/>
    </location>
</feature>
<sequence>MFTRGYMRARWFLLEQRPCIVKQEAPLHHVGDESTDQNNNITMTSEDLLQPGHVVKERWKVVRKIGGGGFGEIYEGLDLVTKEQVALKVESARQPKQVLKMEVAVLKKLQGKEHVCRFIGCGRNDRFNYVVMQLQGKNLAELRRAQPRGAFSLSTTLRLGLQILRAIDSIHQVGFLHRDIKPSNFSVGRLPHNARKVYMLDFGLARQYTTATGEVRAPRAAAGFRGTVRYASINAHKNKEMGRHDDLWSLFYMLVEFVNGQLPWRKIKDKEQVGLMKEKYDHRLLLKHLPSDLRQFLDHIQSLEYADKPDYAMLIGLFERCMKRRGVKESDPYDWEKVPNVTSVTDNAVPPAATTSPAILSRPVTGILGATRITDNLVEDNLITSLDNNQENIEPDNKRELEAQLDYESVCRRRCHNLHQETTSPLVTETNRDRGDKLVIDKNCNATLAATQASNQPLDTNTQLLQGSPKKQQVVQRRAVSMAGVDPTPETHPHLHHHHAPSPVAPAADKAVDYEGDAVMASARSNSDTQQHQHAGKKAGSTPTSGTNQNQQQARKSGTTFGRLRVVTAPATCVQDLQGKLIGELEQRADEIGEDDKDRIATLHDLNNPELPSPRVREATTEPDGSYYSYEAAKAGLMGSSPVTEQRDPLKERVKEHRIRRFHSSGDASRRPISCKLNNRDASITQFAVIDDDNVSALQQVTRGGGGLTLASQWKSQFDDSEETDNEWKGENLQSPEHRHTLTSQAAFPVEPIHTGGTVTVPETSAIDKPAPVQQLISNPVPPPITLASAAATTVTACNVPVSRVPPELSRISEDSRHEKPSHQHSPQAHDETLPVDNTSNGHLKPSSGGHLRCLNITGIESFVELQGILPRAWSLPQLVGHIRPWLEAPLLQQAAFDELVYEVDVMRNIATRQTQTEKDKAEHRKERERRPSLPTIALNSCSSTMKNDRSSAVSKVEMVPVENTPSQPQIQVKMQEEKKEEDEEVEEEEEEDEGNVMEPVAGRLEIRVLDRAEGSAVVETVNNLPPTSQVPVKRPELNGAEEHHLKVNVEDCIPSRKPVLVENRSEKKVTEIVSDRSSKREEKIGLSKVETFKVGAITNGNTGTNNDRNSPISPSGVGQDDPSVYFDANEENVASADNAQQLNNNTSDGSQHDKELHRRHSSCLSPVMEAEEQTRKQQQQQQTVSALTTTSTTTATKSKIPVPVKSPRASFIDTELMSCRSYEEEQAGLNNMLLHSESSSCVPMAVLPLRRCSTLPDARGGGSNNTSSTEDDAVAQQQLTSCTPALRRRRERECKYVTDQSQLNLRFHRPAHRHRQRPVSASASTEIRLQQSIRHSHMTAFFFACPHESPHPLLSVKTPVLASTGSVPPRGILSHLLACPTTRGAEESSEADSDSSGGPPRPHPPPLSDMRPMENDARCRRFHPVAADVHDT</sequence>
<dbReference type="FunFam" id="3.30.200.20:FF:000358">
    <property type="entry name" value="Tau tubulin kinase 2b"/>
    <property type="match status" value="1"/>
</dbReference>
<dbReference type="STRING" id="136037.A0A067QYS7"/>
<dbReference type="GO" id="GO:0015630">
    <property type="term" value="C:microtubule cytoskeleton"/>
    <property type="evidence" value="ECO:0007669"/>
    <property type="project" value="UniProtKB-ARBA"/>
</dbReference>
<feature type="domain" description="Protein kinase" evidence="9">
    <location>
        <begin position="59"/>
        <end position="322"/>
    </location>
</feature>
<feature type="region of interest" description="Disordered" evidence="8">
    <location>
        <begin position="812"/>
        <end position="849"/>
    </location>
</feature>
<feature type="compositionally biased region" description="Polar residues" evidence="8">
    <location>
        <begin position="1137"/>
        <end position="1150"/>
    </location>
</feature>
<feature type="region of interest" description="Disordered" evidence="8">
    <location>
        <begin position="451"/>
        <end position="506"/>
    </location>
</feature>
<proteinExistence type="inferred from homology"/>
<feature type="compositionally biased region" description="Acidic residues" evidence="8">
    <location>
        <begin position="980"/>
        <end position="996"/>
    </location>
</feature>
<dbReference type="OMA" id="APHRCLN"/>
<feature type="region of interest" description="Disordered" evidence="8">
    <location>
        <begin position="1258"/>
        <end position="1283"/>
    </location>
</feature>
<dbReference type="PROSITE" id="PS00107">
    <property type="entry name" value="PROTEIN_KINASE_ATP"/>
    <property type="match status" value="1"/>
</dbReference>
<dbReference type="FunCoup" id="A0A067QYS7">
    <property type="interactions" value="42"/>
</dbReference>
<evidence type="ECO:0000256" key="7">
    <source>
        <dbReference type="PROSITE-ProRule" id="PRU10141"/>
    </source>
</evidence>
<dbReference type="InterPro" id="IPR047916">
    <property type="entry name" value="TTBK_Asator-like_STKc"/>
</dbReference>
<dbReference type="SMART" id="SM00220">
    <property type="entry name" value="S_TKc"/>
    <property type="match status" value="1"/>
</dbReference>
<keyword evidence="1" id="KW-0723">Serine/threonine-protein kinase</keyword>
<dbReference type="GO" id="GO:0005524">
    <property type="term" value="F:ATP binding"/>
    <property type="evidence" value="ECO:0007669"/>
    <property type="project" value="UniProtKB-UniRule"/>
</dbReference>
<keyword evidence="3 7" id="KW-0547">Nucleotide-binding</keyword>
<evidence type="ECO:0000313" key="11">
    <source>
        <dbReference type="Proteomes" id="UP000027135"/>
    </source>
</evidence>
<feature type="region of interest" description="Disordered" evidence="8">
    <location>
        <begin position="1137"/>
        <end position="1202"/>
    </location>
</feature>
<feature type="binding site" evidence="7">
    <location>
        <position position="88"/>
    </location>
    <ligand>
        <name>ATP</name>
        <dbReference type="ChEBI" id="CHEBI:30616"/>
    </ligand>
</feature>
<dbReference type="InterPro" id="IPR050235">
    <property type="entry name" value="CK1_Ser-Thr_kinase"/>
</dbReference>
<evidence type="ECO:0000256" key="3">
    <source>
        <dbReference type="ARBA" id="ARBA00022741"/>
    </source>
</evidence>
<evidence type="ECO:0000259" key="9">
    <source>
        <dbReference type="PROSITE" id="PS50011"/>
    </source>
</evidence>
<feature type="compositionally biased region" description="Polar residues" evidence="8">
    <location>
        <begin position="451"/>
        <end position="475"/>
    </location>
</feature>
<dbReference type="Gene3D" id="1.10.510.10">
    <property type="entry name" value="Transferase(Phosphotransferase) domain 1"/>
    <property type="match status" value="1"/>
</dbReference>
<name>A0A067QYS7_ZOONE</name>
<gene>
    <name evidence="10" type="ORF">L798_10779</name>
</gene>
<dbReference type="Proteomes" id="UP000027135">
    <property type="component" value="Unassembled WGS sequence"/>
</dbReference>
<feature type="region of interest" description="Disordered" evidence="8">
    <location>
        <begin position="523"/>
        <end position="560"/>
    </location>
</feature>
<keyword evidence="5 7" id="KW-0067">ATP-binding</keyword>
<comment type="similarity">
    <text evidence="6">Belongs to the protein kinase superfamily. CK1 Ser/Thr protein kinase family.</text>
</comment>
<evidence type="ECO:0000256" key="5">
    <source>
        <dbReference type="ARBA" id="ARBA00022840"/>
    </source>
</evidence>
<dbReference type="SUPFAM" id="SSF56112">
    <property type="entry name" value="Protein kinase-like (PK-like)"/>
    <property type="match status" value="1"/>
</dbReference>
<evidence type="ECO:0000256" key="1">
    <source>
        <dbReference type="ARBA" id="ARBA00022527"/>
    </source>
</evidence>
<protein>
    <submittedName>
        <fullName evidence="10">Tau-tubulin kinase 1</fullName>
    </submittedName>
</protein>
<dbReference type="InParanoid" id="A0A067QYS7"/>
<feature type="compositionally biased region" description="Polar residues" evidence="8">
    <location>
        <begin position="964"/>
        <end position="973"/>
    </location>
</feature>
<feature type="compositionally biased region" description="Low complexity" evidence="8">
    <location>
        <begin position="1177"/>
        <end position="1200"/>
    </location>
</feature>
<organism evidence="10 11">
    <name type="scientific">Zootermopsis nevadensis</name>
    <name type="common">Dampwood termite</name>
    <dbReference type="NCBI Taxonomy" id="136037"/>
    <lineage>
        <taxon>Eukaryota</taxon>
        <taxon>Metazoa</taxon>
        <taxon>Ecdysozoa</taxon>
        <taxon>Arthropoda</taxon>
        <taxon>Hexapoda</taxon>
        <taxon>Insecta</taxon>
        <taxon>Pterygota</taxon>
        <taxon>Neoptera</taxon>
        <taxon>Polyneoptera</taxon>
        <taxon>Dictyoptera</taxon>
        <taxon>Blattodea</taxon>
        <taxon>Blattoidea</taxon>
        <taxon>Termitoidae</taxon>
        <taxon>Termopsidae</taxon>
        <taxon>Zootermopsis</taxon>
    </lineage>
</organism>
<feature type="compositionally biased region" description="Polar residues" evidence="8">
    <location>
        <begin position="523"/>
        <end position="533"/>
    </location>
</feature>
<dbReference type="Pfam" id="PF00069">
    <property type="entry name" value="Pkinase"/>
    <property type="match status" value="1"/>
</dbReference>
<keyword evidence="11" id="KW-1185">Reference proteome</keyword>
<feature type="region of interest" description="Disordered" evidence="8">
    <location>
        <begin position="1382"/>
        <end position="1433"/>
    </location>
</feature>
<accession>A0A067QYS7</accession>
<reference evidence="10 11" key="1">
    <citation type="journal article" date="2014" name="Nat. Commun.">
        <title>Molecular traces of alternative social organization in a termite genome.</title>
        <authorList>
            <person name="Terrapon N."/>
            <person name="Li C."/>
            <person name="Robertson H.M."/>
            <person name="Ji L."/>
            <person name="Meng X."/>
            <person name="Booth W."/>
            <person name="Chen Z."/>
            <person name="Childers C.P."/>
            <person name="Glastad K.M."/>
            <person name="Gokhale K."/>
            <person name="Gowin J."/>
            <person name="Gronenberg W."/>
            <person name="Hermansen R.A."/>
            <person name="Hu H."/>
            <person name="Hunt B.G."/>
            <person name="Huylmans A.K."/>
            <person name="Khalil S.M."/>
            <person name="Mitchell R.D."/>
            <person name="Munoz-Torres M.C."/>
            <person name="Mustard J.A."/>
            <person name="Pan H."/>
            <person name="Reese J.T."/>
            <person name="Scharf M.E."/>
            <person name="Sun F."/>
            <person name="Vogel H."/>
            <person name="Xiao J."/>
            <person name="Yang W."/>
            <person name="Yang Z."/>
            <person name="Yang Z."/>
            <person name="Zhou J."/>
            <person name="Zhu J."/>
            <person name="Brent C.S."/>
            <person name="Elsik C.G."/>
            <person name="Goodisman M.A."/>
            <person name="Liberles D.A."/>
            <person name="Roe R.M."/>
            <person name="Vargo E.L."/>
            <person name="Vilcinskas A."/>
            <person name="Wang J."/>
            <person name="Bornberg-Bauer E."/>
            <person name="Korb J."/>
            <person name="Zhang G."/>
            <person name="Liebig J."/>
        </authorList>
    </citation>
    <scope>NUCLEOTIDE SEQUENCE [LARGE SCALE GENOMIC DNA]</scope>
    <source>
        <tissue evidence="10">Whole organism</tissue>
    </source>
</reference>
<feature type="compositionally biased region" description="Polar residues" evidence="8">
    <location>
        <begin position="541"/>
        <end position="560"/>
    </location>
</feature>
<feature type="region of interest" description="Disordered" evidence="8">
    <location>
        <begin position="939"/>
        <end position="997"/>
    </location>
</feature>
<dbReference type="FunFam" id="1.10.510.10:FF:000481">
    <property type="entry name" value="Asator, isoform D"/>
    <property type="match status" value="1"/>
</dbReference>
<evidence type="ECO:0000256" key="2">
    <source>
        <dbReference type="ARBA" id="ARBA00022679"/>
    </source>
</evidence>
<evidence type="ECO:0000313" key="10">
    <source>
        <dbReference type="EMBL" id="KDR14670.1"/>
    </source>
</evidence>
<keyword evidence="4 10" id="KW-0418">Kinase</keyword>
<keyword evidence="2" id="KW-0808">Transferase</keyword>
<feature type="region of interest" description="Disordered" evidence="8">
    <location>
        <begin position="1098"/>
        <end position="1125"/>
    </location>
</feature>
<evidence type="ECO:0000256" key="8">
    <source>
        <dbReference type="SAM" id="MobiDB-lite"/>
    </source>
</evidence>
<dbReference type="PROSITE" id="PS50011">
    <property type="entry name" value="PROTEIN_KINASE_DOM"/>
    <property type="match status" value="1"/>
</dbReference>
<dbReference type="InterPro" id="IPR000719">
    <property type="entry name" value="Prot_kinase_dom"/>
</dbReference>
<dbReference type="PANTHER" id="PTHR11909">
    <property type="entry name" value="CASEIN KINASE-RELATED"/>
    <property type="match status" value="1"/>
</dbReference>
<dbReference type="eggNOG" id="KOG1164">
    <property type="taxonomic scope" value="Eukaryota"/>
</dbReference>
<dbReference type="CDD" id="cd14017">
    <property type="entry name" value="STKc_TTBK"/>
    <property type="match status" value="1"/>
</dbReference>
<dbReference type="GO" id="GO:0004674">
    <property type="term" value="F:protein serine/threonine kinase activity"/>
    <property type="evidence" value="ECO:0007669"/>
    <property type="project" value="UniProtKB-KW"/>
</dbReference>
<evidence type="ECO:0000256" key="4">
    <source>
        <dbReference type="ARBA" id="ARBA00022777"/>
    </source>
</evidence>
<dbReference type="EMBL" id="KK852869">
    <property type="protein sequence ID" value="KDR14670.1"/>
    <property type="molecule type" value="Genomic_DNA"/>
</dbReference>
<dbReference type="InterPro" id="IPR011009">
    <property type="entry name" value="Kinase-like_dom_sf"/>
</dbReference>
<dbReference type="InterPro" id="IPR017441">
    <property type="entry name" value="Protein_kinase_ATP_BS"/>
</dbReference>